<dbReference type="OrthoDB" id="4753201at2"/>
<dbReference type="Pfam" id="PF12484">
    <property type="entry name" value="PPE-SVP"/>
    <property type="match status" value="1"/>
</dbReference>
<dbReference type="FunFam" id="1.20.1260.20:FF:000001">
    <property type="entry name" value="PPE family protein PPE41"/>
    <property type="match status" value="1"/>
</dbReference>
<protein>
    <recommendedName>
        <fullName evidence="6">PPE family protein</fullName>
    </recommendedName>
</protein>
<dbReference type="GO" id="GO:0052572">
    <property type="term" value="P:response to host immune response"/>
    <property type="evidence" value="ECO:0007669"/>
    <property type="project" value="TreeGrafter"/>
</dbReference>
<evidence type="ECO:0000259" key="3">
    <source>
        <dbReference type="Pfam" id="PF12484"/>
    </source>
</evidence>
<dbReference type="PANTHER" id="PTHR46766">
    <property type="entry name" value="GLUTAMINE-RICH PROTEIN 2"/>
    <property type="match status" value="1"/>
</dbReference>
<dbReference type="Pfam" id="PF00823">
    <property type="entry name" value="PPE"/>
    <property type="match status" value="1"/>
</dbReference>
<accession>A0A1X1YEP4</accession>
<dbReference type="InterPro" id="IPR022171">
    <property type="entry name" value="PPE_C"/>
</dbReference>
<dbReference type="SUPFAM" id="SSF140459">
    <property type="entry name" value="PE/PPE dimer-like"/>
    <property type="match status" value="1"/>
</dbReference>
<sequence length="379" mass="38232">MFHFAMLPPEINSARMYAGPGSGPLMAAASAWDGLALQLELSAIGYSEALTSLHGHSWSGPSATAMATAAAPYVEWVTRTALQAEQAAAQARMAAAAYEAAFAATVPPAVVAANRTLLAALVATNFFGQNLPAIAATEAAYGEMWAQDAAAMFGYAEASAPSADLSPFAEPPATTTQAGLAAQEAAVGRAAATPVEGEAASTLPQQLQTLSAPATADPAPTQPPPPSVLELHQYFNAYTKFTQTPIQIQLTSGAWGSLLFKLGEGVLPHKAAAIMPAAGLGAASAGVHPTAVHARVGTAMPMGPLSVPPGWAAATPSAGTAAVQLTSASTPAITATPGSTPHLMAPPLAGAGAQQRTGGTPVLRTLNRRFRMPRPAFAG</sequence>
<gene>
    <name evidence="4" type="ORF">AWC16_16915</name>
</gene>
<feature type="domain" description="PPE family C-terminal" evidence="3">
    <location>
        <begin position="294"/>
        <end position="375"/>
    </location>
</feature>
<organism evidence="4 5">
    <name type="scientific">Mycolicibacter longobardus</name>
    <dbReference type="NCBI Taxonomy" id="1108812"/>
    <lineage>
        <taxon>Bacteria</taxon>
        <taxon>Bacillati</taxon>
        <taxon>Actinomycetota</taxon>
        <taxon>Actinomycetes</taxon>
        <taxon>Mycobacteriales</taxon>
        <taxon>Mycobacteriaceae</taxon>
        <taxon>Mycolicibacter</taxon>
    </lineage>
</organism>
<comment type="similarity">
    <text evidence="1">Belongs to the mycobacterial PPE family.</text>
</comment>
<dbReference type="AlphaFoldDB" id="A0A1X1YEP4"/>
<dbReference type="InterPro" id="IPR000030">
    <property type="entry name" value="PPE_dom"/>
</dbReference>
<dbReference type="PANTHER" id="PTHR46766:SF1">
    <property type="entry name" value="GLUTAMINE-RICH PROTEIN 2"/>
    <property type="match status" value="1"/>
</dbReference>
<dbReference type="Gene3D" id="1.20.1260.20">
    <property type="entry name" value="PPE superfamily"/>
    <property type="match status" value="1"/>
</dbReference>
<proteinExistence type="inferred from homology"/>
<feature type="domain" description="PPE" evidence="2">
    <location>
        <begin position="3"/>
        <end position="163"/>
    </location>
</feature>
<evidence type="ECO:0000259" key="2">
    <source>
        <dbReference type="Pfam" id="PF00823"/>
    </source>
</evidence>
<comment type="caution">
    <text evidence="4">The sequence shown here is derived from an EMBL/GenBank/DDBJ whole genome shotgun (WGS) entry which is preliminary data.</text>
</comment>
<dbReference type="Proteomes" id="UP000193866">
    <property type="component" value="Unassembled WGS sequence"/>
</dbReference>
<keyword evidence="5" id="KW-1185">Reference proteome</keyword>
<evidence type="ECO:0000313" key="4">
    <source>
        <dbReference type="EMBL" id="ORW09485.1"/>
    </source>
</evidence>
<evidence type="ECO:0008006" key="6">
    <source>
        <dbReference type="Google" id="ProtNLM"/>
    </source>
</evidence>
<reference evidence="4 5" key="1">
    <citation type="submission" date="2016-01" db="EMBL/GenBank/DDBJ databases">
        <title>The new phylogeny of the genus Mycobacterium.</title>
        <authorList>
            <person name="Tarcisio F."/>
            <person name="Conor M."/>
            <person name="Antonella G."/>
            <person name="Elisabetta G."/>
            <person name="Giulia F.S."/>
            <person name="Sara T."/>
            <person name="Anna F."/>
            <person name="Clotilde B."/>
            <person name="Roberto B."/>
            <person name="Veronica D.S."/>
            <person name="Fabio R."/>
            <person name="Monica P."/>
            <person name="Olivier J."/>
            <person name="Enrico T."/>
            <person name="Nicola S."/>
        </authorList>
    </citation>
    <scope>NUCLEOTIDE SEQUENCE [LARGE SCALE GENOMIC DNA]</scope>
    <source>
        <strain evidence="4 5">DSM 45394</strain>
    </source>
</reference>
<dbReference type="EMBL" id="LQPG01000028">
    <property type="protein sequence ID" value="ORW09485.1"/>
    <property type="molecule type" value="Genomic_DNA"/>
</dbReference>
<name>A0A1X1YEP4_9MYCO</name>
<evidence type="ECO:0000313" key="5">
    <source>
        <dbReference type="Proteomes" id="UP000193866"/>
    </source>
</evidence>
<dbReference type="RefSeq" id="WP_085265681.1">
    <property type="nucleotide sequence ID" value="NZ_LQPG01000028.1"/>
</dbReference>
<evidence type="ECO:0000256" key="1">
    <source>
        <dbReference type="ARBA" id="ARBA00010652"/>
    </source>
</evidence>
<dbReference type="InterPro" id="IPR038332">
    <property type="entry name" value="PPE_sf"/>
</dbReference>